<feature type="transmembrane region" description="Helical" evidence="7">
    <location>
        <begin position="162"/>
        <end position="183"/>
    </location>
</feature>
<feature type="transmembrane region" description="Helical" evidence="7">
    <location>
        <begin position="233"/>
        <end position="257"/>
    </location>
</feature>
<organism evidence="8 9">
    <name type="scientific">Sulfurospirillum halorespirans DSM 13726</name>
    <dbReference type="NCBI Taxonomy" id="1193502"/>
    <lineage>
        <taxon>Bacteria</taxon>
        <taxon>Pseudomonadati</taxon>
        <taxon>Campylobacterota</taxon>
        <taxon>Epsilonproteobacteria</taxon>
        <taxon>Campylobacterales</taxon>
        <taxon>Sulfurospirillaceae</taxon>
        <taxon>Sulfurospirillum</taxon>
    </lineage>
</organism>
<dbReference type="STRING" id="1193502.SHALO_2992"/>
<comment type="similarity">
    <text evidence="2">Belongs to the NrfD family.</text>
</comment>
<evidence type="ECO:0000256" key="2">
    <source>
        <dbReference type="ARBA" id="ARBA00008929"/>
    </source>
</evidence>
<evidence type="ECO:0000256" key="5">
    <source>
        <dbReference type="ARBA" id="ARBA00022989"/>
    </source>
</evidence>
<keyword evidence="5 7" id="KW-1133">Transmembrane helix</keyword>
<feature type="transmembrane region" description="Helical" evidence="7">
    <location>
        <begin position="195"/>
        <end position="213"/>
    </location>
</feature>
<dbReference type="GO" id="GO:0005886">
    <property type="term" value="C:plasma membrane"/>
    <property type="evidence" value="ECO:0007669"/>
    <property type="project" value="UniProtKB-SubCell"/>
</dbReference>
<keyword evidence="3" id="KW-1003">Cell membrane</keyword>
<keyword evidence="6 7" id="KW-0472">Membrane</keyword>
<dbReference type="PANTHER" id="PTHR34856">
    <property type="entry name" value="PROTEIN NRFD"/>
    <property type="match status" value="1"/>
</dbReference>
<reference evidence="9" key="1">
    <citation type="submission" date="2016-08" db="EMBL/GenBank/DDBJ databases">
        <title>Complete genome sequence of the organohalide-respiring Epsilonproteobacterium Sulfurospirillum halorespirans.</title>
        <authorList>
            <person name="Goris T."/>
            <person name="Zimmermann J."/>
            <person name="Schenz B."/>
            <person name="Lemos M."/>
            <person name="Hackermueller J."/>
            <person name="Diekert G."/>
        </authorList>
    </citation>
    <scope>NUCLEOTIDE SEQUENCE [LARGE SCALE GENOMIC DNA]</scope>
    <source>
        <strain>DSM 13726</strain>
        <strain evidence="9">PCE-M2</strain>
    </source>
</reference>
<feature type="transmembrane region" description="Helical" evidence="7">
    <location>
        <begin position="122"/>
        <end position="142"/>
    </location>
</feature>
<evidence type="ECO:0000313" key="8">
    <source>
        <dbReference type="EMBL" id="AOO66739.1"/>
    </source>
</evidence>
<dbReference type="InterPro" id="IPR005614">
    <property type="entry name" value="NrfD-like"/>
</dbReference>
<feature type="transmembrane region" description="Helical" evidence="7">
    <location>
        <begin position="269"/>
        <end position="287"/>
    </location>
</feature>
<evidence type="ECO:0000256" key="1">
    <source>
        <dbReference type="ARBA" id="ARBA00004651"/>
    </source>
</evidence>
<sequence>MEKIRFAGLDINKISIVQLLLNKTMLLGYVLLVFACIGIYEIFDVRYFSAAANAHASGLNPTDPALKEAMRLAVFGDVGEVNRNIPWTLFIVNYMYMIYTGSGVIFLVALAELMNFNLIAKAAAGFMVIGISMVFAGLFTIATDLNMLNMVWMVLTPNLNAGMWLMLPLYCTYIPFVLFEIYLVLTHKREWAKRLALPILVLSIGVDLIEYYIQAKLFSMNTARHLWTEFPFLTFYFIISAFVSSLGIMGIISFFAHRSKAEYKALMDLIRRAMLFFVSLLGIYEIFGYMTVDKDWAFLILFGPFRYLYFTGYIFLTLALPFLCIVKARQPIFTLVASISVVVGGFVGRYLFVYGGNANPMSNRFGLGYEKYDFYALSKSFNYVAPHLGEIFIVVGSVGVVMVIYKLFDTLFSVNELREHH</sequence>
<protein>
    <submittedName>
        <fullName evidence="8">Putative polysulfide reductase, chain C</fullName>
    </submittedName>
</protein>
<name>A0A1D7TP21_9BACT</name>
<evidence type="ECO:0000256" key="3">
    <source>
        <dbReference type="ARBA" id="ARBA00022475"/>
    </source>
</evidence>
<evidence type="ECO:0000256" key="4">
    <source>
        <dbReference type="ARBA" id="ARBA00022692"/>
    </source>
</evidence>
<dbReference type="PATRIC" id="fig|1193502.14.peg.3024"/>
<feature type="transmembrane region" description="Helical" evidence="7">
    <location>
        <begin position="87"/>
        <end position="110"/>
    </location>
</feature>
<dbReference type="InterPro" id="IPR052049">
    <property type="entry name" value="Electron_transfer_protein"/>
</dbReference>
<accession>A0A1D7TP21</accession>
<keyword evidence="4 7" id="KW-0812">Transmembrane</keyword>
<feature type="transmembrane region" description="Helical" evidence="7">
    <location>
        <begin position="307"/>
        <end position="325"/>
    </location>
</feature>
<comment type="subcellular location">
    <subcellularLocation>
        <location evidence="1">Cell membrane</location>
        <topology evidence="1">Multi-pass membrane protein</topology>
    </subcellularLocation>
</comment>
<feature type="transmembrane region" description="Helical" evidence="7">
    <location>
        <begin position="20"/>
        <end position="40"/>
    </location>
</feature>
<feature type="transmembrane region" description="Helical" evidence="7">
    <location>
        <begin position="332"/>
        <end position="352"/>
    </location>
</feature>
<dbReference type="PANTHER" id="PTHR34856:SF2">
    <property type="entry name" value="PROTEIN NRFD"/>
    <property type="match status" value="1"/>
</dbReference>
<dbReference type="RefSeq" id="WP_025346307.1">
    <property type="nucleotide sequence ID" value="NZ_CP017111.1"/>
</dbReference>
<keyword evidence="9" id="KW-1185">Reference proteome</keyword>
<dbReference type="Pfam" id="PF03916">
    <property type="entry name" value="NrfD"/>
    <property type="match status" value="1"/>
</dbReference>
<feature type="transmembrane region" description="Helical" evidence="7">
    <location>
        <begin position="391"/>
        <end position="408"/>
    </location>
</feature>
<dbReference type="KEGG" id="shal:SHALO_2992"/>
<proteinExistence type="inferred from homology"/>
<gene>
    <name evidence="8" type="ORF">SHALO_2992</name>
</gene>
<dbReference type="AlphaFoldDB" id="A0A1D7TP21"/>
<dbReference type="EMBL" id="CP017111">
    <property type="protein sequence ID" value="AOO66739.1"/>
    <property type="molecule type" value="Genomic_DNA"/>
</dbReference>
<dbReference type="Proteomes" id="UP000094609">
    <property type="component" value="Chromosome"/>
</dbReference>
<evidence type="ECO:0000313" key="9">
    <source>
        <dbReference type="Proteomes" id="UP000094609"/>
    </source>
</evidence>
<evidence type="ECO:0000256" key="7">
    <source>
        <dbReference type="SAM" id="Phobius"/>
    </source>
</evidence>
<evidence type="ECO:0000256" key="6">
    <source>
        <dbReference type="ARBA" id="ARBA00023136"/>
    </source>
</evidence>